<proteinExistence type="predicted"/>
<evidence type="ECO:0000313" key="2">
    <source>
        <dbReference type="Proteomes" id="UP001060085"/>
    </source>
</evidence>
<dbReference type="EMBL" id="CM044704">
    <property type="protein sequence ID" value="KAI5668804.1"/>
    <property type="molecule type" value="Genomic_DNA"/>
</dbReference>
<accession>A0ACC0B812</accession>
<dbReference type="Proteomes" id="UP001060085">
    <property type="component" value="Linkage Group LG04"/>
</dbReference>
<keyword evidence="2" id="KW-1185">Reference proteome</keyword>
<evidence type="ECO:0000313" key="1">
    <source>
        <dbReference type="EMBL" id="KAI5668804.1"/>
    </source>
</evidence>
<name>A0ACC0B812_CATRO</name>
<protein>
    <submittedName>
        <fullName evidence="1">Uncharacterized protein</fullName>
    </submittedName>
</protein>
<sequence length="159" mass="18315">MNMIMCFVALLLFHIVQKSCVGMRLNIKWLRPFLFICSDSLVLCRALGGKVAKANRGWDIGVRQVKILKENFHFIVSPHQLDEIPPALSIIECHQDEVREVPAEHKFGDHILGIQGHPEYNQDILINLIDRLLSNNSIELQLLTSEPDRKYWEKIAKAF</sequence>
<comment type="caution">
    <text evidence="1">The sequence shown here is derived from an EMBL/GenBank/DDBJ whole genome shotgun (WGS) entry which is preliminary data.</text>
</comment>
<gene>
    <name evidence="1" type="ORF">M9H77_18657</name>
</gene>
<organism evidence="1 2">
    <name type="scientific">Catharanthus roseus</name>
    <name type="common">Madagascar periwinkle</name>
    <name type="synonym">Vinca rosea</name>
    <dbReference type="NCBI Taxonomy" id="4058"/>
    <lineage>
        <taxon>Eukaryota</taxon>
        <taxon>Viridiplantae</taxon>
        <taxon>Streptophyta</taxon>
        <taxon>Embryophyta</taxon>
        <taxon>Tracheophyta</taxon>
        <taxon>Spermatophyta</taxon>
        <taxon>Magnoliopsida</taxon>
        <taxon>eudicotyledons</taxon>
        <taxon>Gunneridae</taxon>
        <taxon>Pentapetalae</taxon>
        <taxon>asterids</taxon>
        <taxon>lamiids</taxon>
        <taxon>Gentianales</taxon>
        <taxon>Apocynaceae</taxon>
        <taxon>Rauvolfioideae</taxon>
        <taxon>Vinceae</taxon>
        <taxon>Catharanthinae</taxon>
        <taxon>Catharanthus</taxon>
    </lineage>
</organism>
<reference evidence="2" key="1">
    <citation type="journal article" date="2023" name="Nat. Plants">
        <title>Single-cell RNA sequencing provides a high-resolution roadmap for understanding the multicellular compartmentation of specialized metabolism.</title>
        <authorList>
            <person name="Sun S."/>
            <person name="Shen X."/>
            <person name="Li Y."/>
            <person name="Li Y."/>
            <person name="Wang S."/>
            <person name="Li R."/>
            <person name="Zhang H."/>
            <person name="Shen G."/>
            <person name="Guo B."/>
            <person name="Wei J."/>
            <person name="Xu J."/>
            <person name="St-Pierre B."/>
            <person name="Chen S."/>
            <person name="Sun C."/>
        </authorList>
    </citation>
    <scope>NUCLEOTIDE SEQUENCE [LARGE SCALE GENOMIC DNA]</scope>
</reference>